<dbReference type="GO" id="GO:0016020">
    <property type="term" value="C:membrane"/>
    <property type="evidence" value="ECO:0007669"/>
    <property type="project" value="InterPro"/>
</dbReference>
<organism evidence="2 3">
    <name type="scientific">Candidatus Amesbacteria bacterium RIFOXYB1_FULL_47_9</name>
    <dbReference type="NCBI Taxonomy" id="1797266"/>
    <lineage>
        <taxon>Bacteria</taxon>
        <taxon>Candidatus Amesiibacteriota</taxon>
    </lineage>
</organism>
<dbReference type="GO" id="GO:0006508">
    <property type="term" value="P:proteolysis"/>
    <property type="evidence" value="ECO:0007669"/>
    <property type="project" value="InterPro"/>
</dbReference>
<comment type="caution">
    <text evidence="2">The sequence shown here is derived from an EMBL/GenBank/DDBJ whole genome shotgun (WGS) entry which is preliminary data.</text>
</comment>
<dbReference type="GO" id="GO:0005524">
    <property type="term" value="F:ATP binding"/>
    <property type="evidence" value="ECO:0007669"/>
    <property type="project" value="InterPro"/>
</dbReference>
<dbReference type="Proteomes" id="UP000178188">
    <property type="component" value="Unassembled WGS sequence"/>
</dbReference>
<sequence>MGRTKARTYFQPDENTCGPASLKTALEILGVRKSFKSLVELCGTNRNGTPVHRLIKAANQLGLSALCVEWATLRHIQSTLRYSPGPRAAIVDYLYDHNGNGYEEESGHYAAIASYSSRSSRIVLFDSSTGGKKSYLWQEFMDRWYDYDFKRTKTSLPARKFRLSKKWNNRLLLVLARDPDHLPKFKTSTARFYLPRSN</sequence>
<dbReference type="InterPro" id="IPR038765">
    <property type="entry name" value="Papain-like_cys_pep_sf"/>
</dbReference>
<evidence type="ECO:0000313" key="2">
    <source>
        <dbReference type="EMBL" id="OGD10024.1"/>
    </source>
</evidence>
<dbReference type="InterPro" id="IPR005074">
    <property type="entry name" value="Peptidase_C39"/>
</dbReference>
<protein>
    <recommendedName>
        <fullName evidence="1">Peptidase C39 domain-containing protein</fullName>
    </recommendedName>
</protein>
<evidence type="ECO:0000259" key="1">
    <source>
        <dbReference type="PROSITE" id="PS50990"/>
    </source>
</evidence>
<reference evidence="2 3" key="1">
    <citation type="journal article" date="2016" name="Nat. Commun.">
        <title>Thousands of microbial genomes shed light on interconnected biogeochemical processes in an aquifer system.</title>
        <authorList>
            <person name="Anantharaman K."/>
            <person name="Brown C.T."/>
            <person name="Hug L.A."/>
            <person name="Sharon I."/>
            <person name="Castelle C.J."/>
            <person name="Probst A.J."/>
            <person name="Thomas B.C."/>
            <person name="Singh A."/>
            <person name="Wilkins M.J."/>
            <person name="Karaoz U."/>
            <person name="Brodie E.L."/>
            <person name="Williams K.H."/>
            <person name="Hubbard S.S."/>
            <person name="Banfield J.F."/>
        </authorList>
    </citation>
    <scope>NUCLEOTIDE SEQUENCE [LARGE SCALE GENOMIC DNA]</scope>
</reference>
<gene>
    <name evidence="2" type="ORF">A2395_00915</name>
</gene>
<accession>A0A1F4ZX87</accession>
<name>A0A1F4ZX87_9BACT</name>
<dbReference type="PROSITE" id="PS50990">
    <property type="entry name" value="PEPTIDASE_C39"/>
    <property type="match status" value="1"/>
</dbReference>
<dbReference type="Pfam" id="PF03412">
    <property type="entry name" value="Peptidase_C39"/>
    <property type="match status" value="1"/>
</dbReference>
<feature type="domain" description="Peptidase C39" evidence="1">
    <location>
        <begin position="11"/>
        <end position="151"/>
    </location>
</feature>
<evidence type="ECO:0000313" key="3">
    <source>
        <dbReference type="Proteomes" id="UP000178188"/>
    </source>
</evidence>
<dbReference type="GO" id="GO:0008233">
    <property type="term" value="F:peptidase activity"/>
    <property type="evidence" value="ECO:0007669"/>
    <property type="project" value="InterPro"/>
</dbReference>
<dbReference type="SUPFAM" id="SSF54001">
    <property type="entry name" value="Cysteine proteinases"/>
    <property type="match status" value="1"/>
</dbReference>
<proteinExistence type="predicted"/>
<dbReference type="Gene3D" id="3.90.70.10">
    <property type="entry name" value="Cysteine proteinases"/>
    <property type="match status" value="1"/>
</dbReference>
<dbReference type="EMBL" id="MEXU01000036">
    <property type="protein sequence ID" value="OGD10024.1"/>
    <property type="molecule type" value="Genomic_DNA"/>
</dbReference>
<dbReference type="AlphaFoldDB" id="A0A1F4ZX87"/>